<keyword evidence="3" id="KW-1185">Reference proteome</keyword>
<comment type="caution">
    <text evidence="2">The sequence shown here is derived from an EMBL/GenBank/DDBJ whole genome shotgun (WGS) entry which is preliminary data.</text>
</comment>
<evidence type="ECO:0000313" key="3">
    <source>
        <dbReference type="Proteomes" id="UP000784294"/>
    </source>
</evidence>
<proteinExistence type="predicted"/>
<sequence length="123" mass="13446">MNEETHRSEIAPLLIRVLFGRLQLANGQHANAILSNLAICTDSELDILLELLISPLLPSASGCKIIPTDHALDLSDFISQLRVDVKNAKQIALFLPHNQLTTKSIPASLGFGDTLLSWSRLHA</sequence>
<protein>
    <recommendedName>
        <fullName evidence="1">U3 small nucleolar RNA-associated protein 20 N-terminal domain-containing protein</fullName>
    </recommendedName>
</protein>
<name>A0A3S5FEK4_9PLAT</name>
<accession>A0A3S5FEK4</accession>
<dbReference type="Proteomes" id="UP000784294">
    <property type="component" value="Unassembled WGS sequence"/>
</dbReference>
<organism evidence="2 3">
    <name type="scientific">Protopolystoma xenopodis</name>
    <dbReference type="NCBI Taxonomy" id="117903"/>
    <lineage>
        <taxon>Eukaryota</taxon>
        <taxon>Metazoa</taxon>
        <taxon>Spiralia</taxon>
        <taxon>Lophotrochozoa</taxon>
        <taxon>Platyhelminthes</taxon>
        <taxon>Monogenea</taxon>
        <taxon>Polyopisthocotylea</taxon>
        <taxon>Polystomatidea</taxon>
        <taxon>Polystomatidae</taxon>
        <taxon>Protopolystoma</taxon>
    </lineage>
</organism>
<dbReference type="EMBL" id="CAAALY010077137">
    <property type="protein sequence ID" value="VEL25948.1"/>
    <property type="molecule type" value="Genomic_DNA"/>
</dbReference>
<evidence type="ECO:0000313" key="2">
    <source>
        <dbReference type="EMBL" id="VEL25948.1"/>
    </source>
</evidence>
<dbReference type="AlphaFoldDB" id="A0A3S5FEK4"/>
<evidence type="ECO:0000259" key="1">
    <source>
        <dbReference type="Pfam" id="PF07539"/>
    </source>
</evidence>
<feature type="domain" description="U3 small nucleolar RNA-associated protein 20 N-terminal" evidence="1">
    <location>
        <begin position="3"/>
        <end position="57"/>
    </location>
</feature>
<dbReference type="InterPro" id="IPR011430">
    <property type="entry name" value="UTP20_N"/>
</dbReference>
<reference evidence="2" key="1">
    <citation type="submission" date="2018-11" db="EMBL/GenBank/DDBJ databases">
        <authorList>
            <consortium name="Pathogen Informatics"/>
        </authorList>
    </citation>
    <scope>NUCLEOTIDE SEQUENCE</scope>
</reference>
<gene>
    <name evidence="2" type="ORF">PXEA_LOCUS19388</name>
</gene>
<dbReference type="OrthoDB" id="360653at2759"/>
<dbReference type="Pfam" id="PF07539">
    <property type="entry name" value="UTP20_N"/>
    <property type="match status" value="1"/>
</dbReference>